<evidence type="ECO:0000313" key="2">
    <source>
        <dbReference type="EMBL" id="KAF0745127.1"/>
    </source>
</evidence>
<keyword evidence="1" id="KW-1133">Transmembrane helix</keyword>
<proteinExistence type="predicted"/>
<reference evidence="2 3" key="1">
    <citation type="submission" date="2019-08" db="EMBL/GenBank/DDBJ databases">
        <title>Whole genome of Aphis craccivora.</title>
        <authorList>
            <person name="Voronova N.V."/>
            <person name="Shulinski R.S."/>
            <person name="Bandarenka Y.V."/>
            <person name="Zhorov D.G."/>
            <person name="Warner D."/>
        </authorList>
    </citation>
    <scope>NUCLEOTIDE SEQUENCE [LARGE SCALE GENOMIC DNA]</scope>
    <source>
        <strain evidence="2">180601</strain>
        <tissue evidence="2">Whole Body</tissue>
    </source>
</reference>
<protein>
    <submittedName>
        <fullName evidence="2">Uncharacterized protein</fullName>
    </submittedName>
</protein>
<evidence type="ECO:0000313" key="3">
    <source>
        <dbReference type="Proteomes" id="UP000478052"/>
    </source>
</evidence>
<accession>A0A6G0XXA7</accession>
<gene>
    <name evidence="2" type="ORF">FWK35_00033796</name>
</gene>
<keyword evidence="1" id="KW-0812">Transmembrane</keyword>
<dbReference type="OrthoDB" id="5920073at2759"/>
<sequence>MMCVFFLCLSPRSGAESESSWYFGGGVKSKKFPIVFKSVKKNPKKILSGAMNVLILLILQCCMFFFFVSVYTRKCRNNASTSNYGGGFL</sequence>
<feature type="transmembrane region" description="Helical" evidence="1">
    <location>
        <begin position="46"/>
        <end position="68"/>
    </location>
</feature>
<organism evidence="2 3">
    <name type="scientific">Aphis craccivora</name>
    <name type="common">Cowpea aphid</name>
    <dbReference type="NCBI Taxonomy" id="307492"/>
    <lineage>
        <taxon>Eukaryota</taxon>
        <taxon>Metazoa</taxon>
        <taxon>Ecdysozoa</taxon>
        <taxon>Arthropoda</taxon>
        <taxon>Hexapoda</taxon>
        <taxon>Insecta</taxon>
        <taxon>Pterygota</taxon>
        <taxon>Neoptera</taxon>
        <taxon>Paraneoptera</taxon>
        <taxon>Hemiptera</taxon>
        <taxon>Sternorrhyncha</taxon>
        <taxon>Aphidomorpha</taxon>
        <taxon>Aphidoidea</taxon>
        <taxon>Aphididae</taxon>
        <taxon>Aphidini</taxon>
        <taxon>Aphis</taxon>
        <taxon>Aphis</taxon>
    </lineage>
</organism>
<evidence type="ECO:0000256" key="1">
    <source>
        <dbReference type="SAM" id="Phobius"/>
    </source>
</evidence>
<dbReference type="Proteomes" id="UP000478052">
    <property type="component" value="Unassembled WGS sequence"/>
</dbReference>
<dbReference type="EMBL" id="VUJU01007486">
    <property type="protein sequence ID" value="KAF0745127.1"/>
    <property type="molecule type" value="Genomic_DNA"/>
</dbReference>
<comment type="caution">
    <text evidence="2">The sequence shown here is derived from an EMBL/GenBank/DDBJ whole genome shotgun (WGS) entry which is preliminary data.</text>
</comment>
<keyword evidence="3" id="KW-1185">Reference proteome</keyword>
<dbReference type="AlphaFoldDB" id="A0A6G0XXA7"/>
<name>A0A6G0XXA7_APHCR</name>
<keyword evidence="1" id="KW-0472">Membrane</keyword>